<comment type="caution">
    <text evidence="1">The sequence shown here is derived from an EMBL/GenBank/DDBJ whole genome shotgun (WGS) entry which is preliminary data.</text>
</comment>
<proteinExistence type="predicted"/>
<protein>
    <submittedName>
        <fullName evidence="1">Uncharacterized protein</fullName>
    </submittedName>
</protein>
<reference evidence="1" key="1">
    <citation type="submission" date="2021-08" db="EMBL/GenBank/DDBJ databases">
        <title>WGS assembly of Ceratopteris richardii.</title>
        <authorList>
            <person name="Marchant D.B."/>
            <person name="Chen G."/>
            <person name="Jenkins J."/>
            <person name="Shu S."/>
            <person name="Leebens-Mack J."/>
            <person name="Grimwood J."/>
            <person name="Schmutz J."/>
            <person name="Soltis P."/>
            <person name="Soltis D."/>
            <person name="Chen Z.-H."/>
        </authorList>
    </citation>
    <scope>NUCLEOTIDE SEQUENCE</scope>
    <source>
        <strain evidence="1">Whitten #5841</strain>
        <tissue evidence="1">Leaf</tissue>
    </source>
</reference>
<sequence>MGFLQWFGLFRRRRRFYMRFLGDQEEEHYAPLIMHPENRKSLLKNKKKKEEGRKMRMQTQDLSQPQKVAKVGESQLSWPSSLSSYNVSKERKETTDLQLHTDGDSSQSLVKRPLLNPFRAVWPQFLEKKRPTSAAAHAAVENFLAGPAQGVDEADLYQRWCRELLRRLSAGNQNIL</sequence>
<keyword evidence="2" id="KW-1185">Reference proteome</keyword>
<dbReference type="AlphaFoldDB" id="A0A8T2SBP9"/>
<dbReference type="EMBL" id="CM035426">
    <property type="protein sequence ID" value="KAH7315938.1"/>
    <property type="molecule type" value="Genomic_DNA"/>
</dbReference>
<gene>
    <name evidence="1" type="ORF">KP509_21G071500</name>
</gene>
<dbReference type="Proteomes" id="UP000825935">
    <property type="component" value="Chromosome 21"/>
</dbReference>
<accession>A0A8T2SBP9</accession>
<name>A0A8T2SBP9_CERRI</name>
<organism evidence="1 2">
    <name type="scientific">Ceratopteris richardii</name>
    <name type="common">Triangle waterfern</name>
    <dbReference type="NCBI Taxonomy" id="49495"/>
    <lineage>
        <taxon>Eukaryota</taxon>
        <taxon>Viridiplantae</taxon>
        <taxon>Streptophyta</taxon>
        <taxon>Embryophyta</taxon>
        <taxon>Tracheophyta</taxon>
        <taxon>Polypodiopsida</taxon>
        <taxon>Polypodiidae</taxon>
        <taxon>Polypodiales</taxon>
        <taxon>Pteridineae</taxon>
        <taxon>Pteridaceae</taxon>
        <taxon>Parkerioideae</taxon>
        <taxon>Ceratopteris</taxon>
    </lineage>
</organism>
<evidence type="ECO:0000313" key="1">
    <source>
        <dbReference type="EMBL" id="KAH7315938.1"/>
    </source>
</evidence>
<evidence type="ECO:0000313" key="2">
    <source>
        <dbReference type="Proteomes" id="UP000825935"/>
    </source>
</evidence>